<sequence>MFAGKWWEVRLRHFLWLRPFGSNTTLSPPPSQADYHDTHTITTTFTAAFNSPPSHTDYHDTNTITTTLNAAFNSPSPPSHTDYHDIHTHHHHNIQLTIIIYRLL</sequence>
<protein>
    <submittedName>
        <fullName evidence="1">Uncharacterized protein</fullName>
    </submittedName>
</protein>
<proteinExistence type="predicted"/>
<reference evidence="1" key="1">
    <citation type="submission" date="2023-11" db="EMBL/GenBank/DDBJ databases">
        <title>Genome assemblies of two species of porcelain crab, Petrolisthes cinctipes and Petrolisthes manimaculis (Anomura: Porcellanidae).</title>
        <authorList>
            <person name="Angst P."/>
        </authorList>
    </citation>
    <scope>NUCLEOTIDE SEQUENCE</scope>
    <source>
        <strain evidence="1">PB745_02</strain>
        <tissue evidence="1">Gill</tissue>
    </source>
</reference>
<gene>
    <name evidence="1" type="ORF">Pmani_021076</name>
</gene>
<accession>A0AAE1U3K4</accession>
<keyword evidence="2" id="KW-1185">Reference proteome</keyword>
<dbReference type="EMBL" id="JAWZYT010002033">
    <property type="protein sequence ID" value="KAK4307116.1"/>
    <property type="molecule type" value="Genomic_DNA"/>
</dbReference>
<dbReference type="AlphaFoldDB" id="A0AAE1U3K4"/>
<evidence type="ECO:0000313" key="1">
    <source>
        <dbReference type="EMBL" id="KAK4307116.1"/>
    </source>
</evidence>
<organism evidence="1 2">
    <name type="scientific">Petrolisthes manimaculis</name>
    <dbReference type="NCBI Taxonomy" id="1843537"/>
    <lineage>
        <taxon>Eukaryota</taxon>
        <taxon>Metazoa</taxon>
        <taxon>Ecdysozoa</taxon>
        <taxon>Arthropoda</taxon>
        <taxon>Crustacea</taxon>
        <taxon>Multicrustacea</taxon>
        <taxon>Malacostraca</taxon>
        <taxon>Eumalacostraca</taxon>
        <taxon>Eucarida</taxon>
        <taxon>Decapoda</taxon>
        <taxon>Pleocyemata</taxon>
        <taxon>Anomura</taxon>
        <taxon>Galatheoidea</taxon>
        <taxon>Porcellanidae</taxon>
        <taxon>Petrolisthes</taxon>
    </lineage>
</organism>
<comment type="caution">
    <text evidence="1">The sequence shown here is derived from an EMBL/GenBank/DDBJ whole genome shotgun (WGS) entry which is preliminary data.</text>
</comment>
<evidence type="ECO:0000313" key="2">
    <source>
        <dbReference type="Proteomes" id="UP001292094"/>
    </source>
</evidence>
<dbReference type="Proteomes" id="UP001292094">
    <property type="component" value="Unassembled WGS sequence"/>
</dbReference>
<name>A0AAE1U3K4_9EUCA</name>